<dbReference type="PANTHER" id="PTHR31415">
    <property type="entry name" value="OS05G0367900 PROTEIN"/>
    <property type="match status" value="1"/>
</dbReference>
<keyword evidence="4 5" id="KW-0472">Membrane</keyword>
<evidence type="ECO:0000313" key="8">
    <source>
        <dbReference type="Proteomes" id="UP001634007"/>
    </source>
</evidence>
<evidence type="ECO:0000259" key="6">
    <source>
        <dbReference type="Pfam" id="PF03168"/>
    </source>
</evidence>
<evidence type="ECO:0000256" key="5">
    <source>
        <dbReference type="SAM" id="Phobius"/>
    </source>
</evidence>
<comment type="subcellular location">
    <subcellularLocation>
        <location evidence="1">Membrane</location>
        <topology evidence="1">Single-pass membrane protein</topology>
    </subcellularLocation>
</comment>
<feature type="transmembrane region" description="Helical" evidence="5">
    <location>
        <begin position="46"/>
        <end position="69"/>
    </location>
</feature>
<dbReference type="PANTHER" id="PTHR31415:SF3">
    <property type="entry name" value="LATE EMBRYOGENESIS ABUNDANT (LEA) HYDROXYPROLINE-RICH GLYCOPROTEIN FAMILY"/>
    <property type="match status" value="1"/>
</dbReference>
<dbReference type="InterPro" id="IPR004864">
    <property type="entry name" value="LEA_2"/>
</dbReference>
<dbReference type="GO" id="GO:0016020">
    <property type="term" value="C:membrane"/>
    <property type="evidence" value="ECO:0007669"/>
    <property type="project" value="UniProtKB-SubCell"/>
</dbReference>
<organism evidence="7 8">
    <name type="scientific">Eucalyptus globulus</name>
    <name type="common">Tasmanian blue gum</name>
    <dbReference type="NCBI Taxonomy" id="34317"/>
    <lineage>
        <taxon>Eukaryota</taxon>
        <taxon>Viridiplantae</taxon>
        <taxon>Streptophyta</taxon>
        <taxon>Embryophyta</taxon>
        <taxon>Tracheophyta</taxon>
        <taxon>Spermatophyta</taxon>
        <taxon>Magnoliopsida</taxon>
        <taxon>eudicotyledons</taxon>
        <taxon>Gunneridae</taxon>
        <taxon>Pentapetalae</taxon>
        <taxon>rosids</taxon>
        <taxon>malvids</taxon>
        <taxon>Myrtales</taxon>
        <taxon>Myrtaceae</taxon>
        <taxon>Myrtoideae</taxon>
        <taxon>Eucalypteae</taxon>
        <taxon>Eucalyptus</taxon>
    </lineage>
</organism>
<evidence type="ECO:0000256" key="2">
    <source>
        <dbReference type="ARBA" id="ARBA00022692"/>
    </source>
</evidence>
<protein>
    <recommendedName>
        <fullName evidence="6">Late embryogenesis abundant protein LEA-2 subgroup domain-containing protein</fullName>
    </recommendedName>
</protein>
<evidence type="ECO:0000256" key="4">
    <source>
        <dbReference type="ARBA" id="ARBA00023136"/>
    </source>
</evidence>
<name>A0ABD3KQL2_EUCGL</name>
<keyword evidence="2 5" id="KW-0812">Transmembrane</keyword>
<feature type="domain" description="Late embryogenesis abundant protein LEA-2 subgroup" evidence="6">
    <location>
        <begin position="101"/>
        <end position="203"/>
    </location>
</feature>
<evidence type="ECO:0000313" key="7">
    <source>
        <dbReference type="EMBL" id="KAL3742096.1"/>
    </source>
</evidence>
<dbReference type="AlphaFoldDB" id="A0ABD3KQL2"/>
<evidence type="ECO:0000256" key="1">
    <source>
        <dbReference type="ARBA" id="ARBA00004167"/>
    </source>
</evidence>
<evidence type="ECO:0000256" key="3">
    <source>
        <dbReference type="ARBA" id="ARBA00022989"/>
    </source>
</evidence>
<dbReference type="EMBL" id="JBJKBG010000004">
    <property type="protein sequence ID" value="KAL3742096.1"/>
    <property type="molecule type" value="Genomic_DNA"/>
</dbReference>
<dbReference type="Proteomes" id="UP001634007">
    <property type="component" value="Unassembled WGS sequence"/>
</dbReference>
<dbReference type="InterPro" id="IPR044839">
    <property type="entry name" value="NDR1-like"/>
</dbReference>
<sequence>MSDPNRIPIISAHPPEKVQKPVKPHHTPRYYVHRVKESLATRVSKIVCAIFLTLLLILGIITFILWLSLRPHRPRVFIHDFSVPGLSQANGFENAELGFNITLRNSNQHISIDYDALDGSVFYKDQKIGSKSLFPGVHQDPKTTTTVTDVLSGATLTVTSQRWMEFLGDRAAGSVTFRMELTSAIRFKVSTWESKRHRMHASCTVAVGPNGNILLASKDKRCPVYFT</sequence>
<keyword evidence="8" id="KW-1185">Reference proteome</keyword>
<accession>A0ABD3KQL2</accession>
<comment type="caution">
    <text evidence="7">The sequence shown here is derived from an EMBL/GenBank/DDBJ whole genome shotgun (WGS) entry which is preliminary data.</text>
</comment>
<gene>
    <name evidence="7" type="ORF">ACJRO7_017560</name>
</gene>
<dbReference type="Pfam" id="PF03168">
    <property type="entry name" value="LEA_2"/>
    <property type="match status" value="1"/>
</dbReference>
<reference evidence="7 8" key="1">
    <citation type="submission" date="2024-11" db="EMBL/GenBank/DDBJ databases">
        <title>Chromosome-level genome assembly of Eucalyptus globulus Labill. provides insights into its genome evolution.</title>
        <authorList>
            <person name="Li X."/>
        </authorList>
    </citation>
    <scope>NUCLEOTIDE SEQUENCE [LARGE SCALE GENOMIC DNA]</scope>
    <source>
        <strain evidence="7">CL2024</strain>
        <tissue evidence="7">Fresh tender leaves</tissue>
    </source>
</reference>
<proteinExistence type="predicted"/>
<keyword evidence="3 5" id="KW-1133">Transmembrane helix</keyword>